<evidence type="ECO:0000313" key="2">
    <source>
        <dbReference type="Proteomes" id="UP000243459"/>
    </source>
</evidence>
<dbReference type="Gramene" id="ONK67007">
    <property type="protein sequence ID" value="ONK67007"/>
    <property type="gene ID" value="A4U43_C06F14490"/>
</dbReference>
<evidence type="ECO:0000313" key="1">
    <source>
        <dbReference type="EMBL" id="ONK67007.1"/>
    </source>
</evidence>
<proteinExistence type="predicted"/>
<gene>
    <name evidence="1" type="ORF">A4U43_C06F14490</name>
</gene>
<accession>A0A5P1EPE1</accession>
<reference evidence="2" key="1">
    <citation type="journal article" date="2017" name="Nat. Commun.">
        <title>The asparagus genome sheds light on the origin and evolution of a young Y chromosome.</title>
        <authorList>
            <person name="Harkess A."/>
            <person name="Zhou J."/>
            <person name="Xu C."/>
            <person name="Bowers J.E."/>
            <person name="Van der Hulst R."/>
            <person name="Ayyampalayam S."/>
            <person name="Mercati F."/>
            <person name="Riccardi P."/>
            <person name="McKain M.R."/>
            <person name="Kakrana A."/>
            <person name="Tang H."/>
            <person name="Ray J."/>
            <person name="Groenendijk J."/>
            <person name="Arikit S."/>
            <person name="Mathioni S.M."/>
            <person name="Nakano M."/>
            <person name="Shan H."/>
            <person name="Telgmann-Rauber A."/>
            <person name="Kanno A."/>
            <person name="Yue Z."/>
            <person name="Chen H."/>
            <person name="Li W."/>
            <person name="Chen Y."/>
            <person name="Xu X."/>
            <person name="Zhang Y."/>
            <person name="Luo S."/>
            <person name="Chen H."/>
            <person name="Gao J."/>
            <person name="Mao Z."/>
            <person name="Pires J.C."/>
            <person name="Luo M."/>
            <person name="Kudrna D."/>
            <person name="Wing R.A."/>
            <person name="Meyers B.C."/>
            <person name="Yi K."/>
            <person name="Kong H."/>
            <person name="Lavrijsen P."/>
            <person name="Sunseri F."/>
            <person name="Falavigna A."/>
            <person name="Ye Y."/>
            <person name="Leebens-Mack J.H."/>
            <person name="Chen G."/>
        </authorList>
    </citation>
    <scope>NUCLEOTIDE SEQUENCE [LARGE SCALE GENOMIC DNA]</scope>
    <source>
        <strain evidence="2">cv. DH0086</strain>
    </source>
</reference>
<name>A0A5P1EPE1_ASPOF</name>
<sequence>VNMIQGKSMMKGNLSWILSGPSSSIIMYSRLHRSLRRRGVKLLVKGIGVPLDSVNLPSHAASCASKTSNLFYAGDLAVDYERASSLPL</sequence>
<dbReference type="Proteomes" id="UP000243459">
    <property type="component" value="Chromosome 6"/>
</dbReference>
<feature type="non-terminal residue" evidence="1">
    <location>
        <position position="1"/>
    </location>
</feature>
<organism evidence="1 2">
    <name type="scientific">Asparagus officinalis</name>
    <name type="common">Garden asparagus</name>
    <dbReference type="NCBI Taxonomy" id="4686"/>
    <lineage>
        <taxon>Eukaryota</taxon>
        <taxon>Viridiplantae</taxon>
        <taxon>Streptophyta</taxon>
        <taxon>Embryophyta</taxon>
        <taxon>Tracheophyta</taxon>
        <taxon>Spermatophyta</taxon>
        <taxon>Magnoliopsida</taxon>
        <taxon>Liliopsida</taxon>
        <taxon>Asparagales</taxon>
        <taxon>Asparagaceae</taxon>
        <taxon>Asparagoideae</taxon>
        <taxon>Asparagus</taxon>
    </lineage>
</organism>
<dbReference type="AlphaFoldDB" id="A0A5P1EPE1"/>
<keyword evidence="2" id="KW-1185">Reference proteome</keyword>
<protein>
    <submittedName>
        <fullName evidence="1">Uncharacterized protein</fullName>
    </submittedName>
</protein>
<dbReference type="EMBL" id="CM007386">
    <property type="protein sequence ID" value="ONK67007.1"/>
    <property type="molecule type" value="Genomic_DNA"/>
</dbReference>